<accession>A0A6C0ELP3</accession>
<proteinExistence type="predicted"/>
<sequence length="135" mass="15848">MSGPWYECNGPNAEDVRDDILNSFEAREKLFNCIILSKYIDRIVPITRNDFGSWRGYASFRMKEKLIKRIELLYDEEISRKKINKFIMNSAWVQDMLYRPPTESTPAGRMYAAVKTHFNQMVSSENIPKQSLTEI</sequence>
<protein>
    <submittedName>
        <fullName evidence="1">Uncharacterized protein</fullName>
    </submittedName>
</protein>
<organism evidence="1">
    <name type="scientific">viral metagenome</name>
    <dbReference type="NCBI Taxonomy" id="1070528"/>
    <lineage>
        <taxon>unclassified sequences</taxon>
        <taxon>metagenomes</taxon>
        <taxon>organismal metagenomes</taxon>
    </lineage>
</organism>
<reference evidence="1" key="1">
    <citation type="journal article" date="2020" name="Nature">
        <title>Giant virus diversity and host interactions through global metagenomics.</title>
        <authorList>
            <person name="Schulz F."/>
            <person name="Roux S."/>
            <person name="Paez-Espino D."/>
            <person name="Jungbluth S."/>
            <person name="Walsh D.A."/>
            <person name="Denef V.J."/>
            <person name="McMahon K.D."/>
            <person name="Konstantinidis K.T."/>
            <person name="Eloe-Fadrosh E.A."/>
            <person name="Kyrpides N.C."/>
            <person name="Woyke T."/>
        </authorList>
    </citation>
    <scope>NUCLEOTIDE SEQUENCE</scope>
    <source>
        <strain evidence="1">GVMAG-M-3300009149-34</strain>
    </source>
</reference>
<evidence type="ECO:0000313" key="1">
    <source>
        <dbReference type="EMBL" id="QHT30104.1"/>
    </source>
</evidence>
<dbReference type="EMBL" id="MN738892">
    <property type="protein sequence ID" value="QHT30104.1"/>
    <property type="molecule type" value="Genomic_DNA"/>
</dbReference>
<dbReference type="AlphaFoldDB" id="A0A6C0ELP3"/>
<name>A0A6C0ELP3_9ZZZZ</name>